<protein>
    <submittedName>
        <fullName evidence="1">Unannotated protein</fullName>
    </submittedName>
</protein>
<dbReference type="EMBL" id="CAEZUI010000008">
    <property type="protein sequence ID" value="CAB4588757.1"/>
    <property type="molecule type" value="Genomic_DNA"/>
</dbReference>
<dbReference type="AlphaFoldDB" id="A0A6J6FJX1"/>
<evidence type="ECO:0000313" key="1">
    <source>
        <dbReference type="EMBL" id="CAB4588757.1"/>
    </source>
</evidence>
<accession>A0A6J6FJX1</accession>
<dbReference type="InterPro" id="IPR011049">
    <property type="entry name" value="Serralysin-like_metalloprot_C"/>
</dbReference>
<gene>
    <name evidence="1" type="ORF">UFOPK1807_00145</name>
</gene>
<name>A0A6J6FJX1_9ZZZZ</name>
<dbReference type="SUPFAM" id="SSF51120">
    <property type="entry name" value="beta-Roll"/>
    <property type="match status" value="1"/>
</dbReference>
<reference evidence="1" key="1">
    <citation type="submission" date="2020-05" db="EMBL/GenBank/DDBJ databases">
        <authorList>
            <person name="Chiriac C."/>
            <person name="Salcher M."/>
            <person name="Ghai R."/>
            <person name="Kavagutti S V."/>
        </authorList>
    </citation>
    <scope>NUCLEOTIDE SEQUENCE</scope>
</reference>
<proteinExistence type="predicted"/>
<organism evidence="1">
    <name type="scientific">freshwater metagenome</name>
    <dbReference type="NCBI Taxonomy" id="449393"/>
    <lineage>
        <taxon>unclassified sequences</taxon>
        <taxon>metagenomes</taxon>
        <taxon>ecological metagenomes</taxon>
    </lineage>
</organism>
<sequence>MRKISAAIICAASVALTSSVAPSAYAADGSGLLTSCVNAVNDPLYTKTTMASIMGYANVSALESAITNNTLIVWIANGSGVIAGSASANGNGQDLFCGDSNDNTIAFMDSFNNSRDYFFGGAGNDSVTATMWYSAFYGGPGNDYVDSLEEASIFDGGPGTDSYRSISINAPWASTFIQGVDTLDVTSFSIAGNVKVVNYRSSLILTLVVTTAARVSFSANGKRIAGCINKSASGSGSTFTVNCSWRPTNRGTTSLSASIVQTGSNTLTNYSHPTKVTVLSRTGSRTP</sequence>
<dbReference type="Gene3D" id="2.150.10.10">
    <property type="entry name" value="Serralysin-like metalloprotease, C-terminal"/>
    <property type="match status" value="1"/>
</dbReference>